<gene>
    <name evidence="1" type="ORF">SAMN05192534_11422</name>
</gene>
<reference evidence="1 2" key="1">
    <citation type="submission" date="2016-10" db="EMBL/GenBank/DDBJ databases">
        <authorList>
            <person name="de Groot N.N."/>
        </authorList>
    </citation>
    <scope>NUCLEOTIDE SEQUENCE [LARGE SCALE GENOMIC DNA]</scope>
    <source>
        <strain evidence="1 2">DSM 21632</strain>
    </source>
</reference>
<dbReference type="STRING" id="568899.SAMN05192534_11422"/>
<sequence>MLDIIQRLHDQNIIISGVDQGNKSAKFSYLNRYGNIASFAIPTIVAPAEDKKSAVEGSTETNTIEKKLHLKITSKSLSTVNQERYVYVGHYARNKKGKEEPSYNPEEDTRKNMSASKFSNDLHLITTISGLAVMAAKENKEKIYIPYAGGLPVSEIKELGSEKALESVKGTHTVEFMDGPLEKKAVTLVIDSGKMYGEGAITDLSLNFDIENGELIETSLQERLSETYALGDLGAGTSEMIIFTEEGIDGNLSQSLDIEGTNPYIDRIREKVDNLEEFRALKELFDLDDSERAYQSREEFMSEVIEPSILEVIRGEREYPAFEVRLLKSKKTTDITDLVMEEIRKYANDHKKALTSAWNSAGVDELVLVGGGVLFGYPVFKEVQEKFMELQGQEWVILPDKVEEAPFFTSRGYLIANLIQITEKEEAVLESIN</sequence>
<dbReference type="OrthoDB" id="2771596at2"/>
<name>A0A1G8G3N2_9BACI</name>
<dbReference type="EMBL" id="FNDK01000014">
    <property type="protein sequence ID" value="SDH88866.1"/>
    <property type="molecule type" value="Genomic_DNA"/>
</dbReference>
<dbReference type="AlphaFoldDB" id="A0A1G8G3N2"/>
<dbReference type="CDD" id="cd24023">
    <property type="entry name" value="ASKHA_NBD_ParM_Alp7A-like"/>
    <property type="match status" value="1"/>
</dbReference>
<proteinExistence type="predicted"/>
<dbReference type="Gene3D" id="3.30.420.40">
    <property type="match status" value="2"/>
</dbReference>
<evidence type="ECO:0000313" key="1">
    <source>
        <dbReference type="EMBL" id="SDH88866.1"/>
    </source>
</evidence>
<organism evidence="1 2">
    <name type="scientific">Alteribacillus persepolensis</name>
    <dbReference type="NCBI Taxonomy" id="568899"/>
    <lineage>
        <taxon>Bacteria</taxon>
        <taxon>Bacillati</taxon>
        <taxon>Bacillota</taxon>
        <taxon>Bacilli</taxon>
        <taxon>Bacillales</taxon>
        <taxon>Bacillaceae</taxon>
        <taxon>Alteribacillus</taxon>
    </lineage>
</organism>
<accession>A0A1G8G3N2</accession>
<keyword evidence="2" id="KW-1185">Reference proteome</keyword>
<dbReference type="RefSeq" id="WP_091274046.1">
    <property type="nucleotide sequence ID" value="NZ_FNDK01000014.1"/>
</dbReference>
<dbReference type="Proteomes" id="UP000199163">
    <property type="component" value="Unassembled WGS sequence"/>
</dbReference>
<evidence type="ECO:0000313" key="2">
    <source>
        <dbReference type="Proteomes" id="UP000199163"/>
    </source>
</evidence>
<protein>
    <submittedName>
        <fullName evidence="1">Plasmid segregation protein ParM</fullName>
    </submittedName>
</protein>